<proteinExistence type="predicted"/>
<evidence type="ECO:0000313" key="1">
    <source>
        <dbReference type="EMBL" id="PNX81971.1"/>
    </source>
</evidence>
<reference evidence="1 2" key="1">
    <citation type="journal article" date="2014" name="Am. J. Bot.">
        <title>Genome assembly and annotation for red clover (Trifolium pratense; Fabaceae).</title>
        <authorList>
            <person name="Istvanek J."/>
            <person name="Jaros M."/>
            <person name="Krenek A."/>
            <person name="Repkova J."/>
        </authorList>
    </citation>
    <scope>NUCLEOTIDE SEQUENCE [LARGE SCALE GENOMIC DNA]</scope>
    <source>
        <strain evidence="2">cv. Tatra</strain>
        <tissue evidence="1">Young leaves</tissue>
    </source>
</reference>
<comment type="caution">
    <text evidence="1">The sequence shown here is derived from an EMBL/GenBank/DDBJ whole genome shotgun (WGS) entry which is preliminary data.</text>
</comment>
<dbReference type="Proteomes" id="UP000236291">
    <property type="component" value="Unassembled WGS sequence"/>
</dbReference>
<protein>
    <submittedName>
        <fullName evidence="1">Uncharacterized protein</fullName>
    </submittedName>
</protein>
<evidence type="ECO:0000313" key="2">
    <source>
        <dbReference type="Proteomes" id="UP000236291"/>
    </source>
</evidence>
<sequence length="34" mass="4010">MKKVVATSRTIMRARQSGKQFSEQMLRKMLQQVL</sequence>
<accession>A0A2K3LTV4</accession>
<organism evidence="1 2">
    <name type="scientific">Trifolium pratense</name>
    <name type="common">Red clover</name>
    <dbReference type="NCBI Taxonomy" id="57577"/>
    <lineage>
        <taxon>Eukaryota</taxon>
        <taxon>Viridiplantae</taxon>
        <taxon>Streptophyta</taxon>
        <taxon>Embryophyta</taxon>
        <taxon>Tracheophyta</taxon>
        <taxon>Spermatophyta</taxon>
        <taxon>Magnoliopsida</taxon>
        <taxon>eudicotyledons</taxon>
        <taxon>Gunneridae</taxon>
        <taxon>Pentapetalae</taxon>
        <taxon>rosids</taxon>
        <taxon>fabids</taxon>
        <taxon>Fabales</taxon>
        <taxon>Fabaceae</taxon>
        <taxon>Papilionoideae</taxon>
        <taxon>50 kb inversion clade</taxon>
        <taxon>NPAAA clade</taxon>
        <taxon>Hologalegina</taxon>
        <taxon>IRL clade</taxon>
        <taxon>Trifolieae</taxon>
        <taxon>Trifolium</taxon>
    </lineage>
</organism>
<name>A0A2K3LTV4_TRIPR</name>
<reference evidence="1 2" key="2">
    <citation type="journal article" date="2017" name="Front. Plant Sci.">
        <title>Gene Classification and Mining of Molecular Markers Useful in Red Clover (Trifolium pratense) Breeding.</title>
        <authorList>
            <person name="Istvanek J."/>
            <person name="Dluhosova J."/>
            <person name="Dluhos P."/>
            <person name="Patkova L."/>
            <person name="Nedelnik J."/>
            <person name="Repkova J."/>
        </authorList>
    </citation>
    <scope>NUCLEOTIDE SEQUENCE [LARGE SCALE GENOMIC DNA]</scope>
    <source>
        <strain evidence="2">cv. Tatra</strain>
        <tissue evidence="1">Young leaves</tissue>
    </source>
</reference>
<dbReference type="EMBL" id="ASHM01041011">
    <property type="protein sequence ID" value="PNX81971.1"/>
    <property type="molecule type" value="Genomic_DNA"/>
</dbReference>
<dbReference type="AlphaFoldDB" id="A0A2K3LTV4"/>
<gene>
    <name evidence="1" type="ORF">L195_g037996</name>
</gene>